<dbReference type="InterPro" id="IPR006311">
    <property type="entry name" value="TAT_signal"/>
</dbReference>
<feature type="compositionally biased region" description="Basic and acidic residues" evidence="1">
    <location>
        <begin position="74"/>
        <end position="84"/>
    </location>
</feature>
<accession>M0CFB0</accession>
<dbReference type="STRING" id="797114.C475_19863"/>
<feature type="compositionally biased region" description="Polar residues" evidence="1">
    <location>
        <begin position="113"/>
        <end position="124"/>
    </location>
</feature>
<dbReference type="EMBL" id="AOIU01000045">
    <property type="protein sequence ID" value="ELZ20554.1"/>
    <property type="molecule type" value="Genomic_DNA"/>
</dbReference>
<evidence type="ECO:0000313" key="3">
    <source>
        <dbReference type="Proteomes" id="UP000011626"/>
    </source>
</evidence>
<evidence type="ECO:0000313" key="2">
    <source>
        <dbReference type="EMBL" id="ELZ20554.1"/>
    </source>
</evidence>
<keyword evidence="3" id="KW-1185">Reference proteome</keyword>
<dbReference type="RefSeq" id="WP_006885636.1">
    <property type="nucleotide sequence ID" value="NZ_AOIU01000045.1"/>
</dbReference>
<evidence type="ECO:0000256" key="1">
    <source>
        <dbReference type="SAM" id="MobiDB-lite"/>
    </source>
</evidence>
<feature type="compositionally biased region" description="Low complexity" evidence="1">
    <location>
        <begin position="46"/>
        <end position="59"/>
    </location>
</feature>
<protein>
    <submittedName>
        <fullName evidence="2">Uncharacterized protein</fullName>
    </submittedName>
</protein>
<organism evidence="2 3">
    <name type="scientific">Halosimplex carlsbadense 2-9-1</name>
    <dbReference type="NCBI Taxonomy" id="797114"/>
    <lineage>
        <taxon>Archaea</taxon>
        <taxon>Methanobacteriati</taxon>
        <taxon>Methanobacteriota</taxon>
        <taxon>Stenosarchaea group</taxon>
        <taxon>Halobacteria</taxon>
        <taxon>Halobacteriales</taxon>
        <taxon>Haloarculaceae</taxon>
        <taxon>Halosimplex</taxon>
    </lineage>
</organism>
<dbReference type="PROSITE" id="PS51318">
    <property type="entry name" value="TAT"/>
    <property type="match status" value="1"/>
</dbReference>
<reference evidence="2 3" key="1">
    <citation type="journal article" date="2014" name="PLoS Genet.">
        <title>Phylogenetically driven sequencing of extremely halophilic archaea reveals strategies for static and dynamic osmo-response.</title>
        <authorList>
            <person name="Becker E.A."/>
            <person name="Seitzer P.M."/>
            <person name="Tritt A."/>
            <person name="Larsen D."/>
            <person name="Krusor M."/>
            <person name="Yao A.I."/>
            <person name="Wu D."/>
            <person name="Madern D."/>
            <person name="Eisen J.A."/>
            <person name="Darling A.E."/>
            <person name="Facciotti M.T."/>
        </authorList>
    </citation>
    <scope>NUCLEOTIDE SEQUENCE [LARGE SCALE GENOMIC DNA]</scope>
    <source>
        <strain evidence="2 3">2-9-1</strain>
    </source>
</reference>
<dbReference type="Proteomes" id="UP000011626">
    <property type="component" value="Unassembled WGS sequence"/>
</dbReference>
<dbReference type="AlphaFoldDB" id="M0CFB0"/>
<proteinExistence type="predicted"/>
<gene>
    <name evidence="2" type="ORF">C475_19863</name>
</gene>
<comment type="caution">
    <text evidence="2">The sequence shown here is derived from an EMBL/GenBank/DDBJ whole genome shotgun (WGS) entry which is preliminary data.</text>
</comment>
<name>M0CFB0_9EURY</name>
<sequence>MSDDTTDPTEAPTRRDYLRYSAVLGGGLLAGCSGGDATLTDGQESDPTATATDTLTVTPSAAPTGERTATPRSGPRDRRPRPESRSPVAHSWSAAPRRRTAVAGPPSRRRSDPTASRTSTTRNR</sequence>
<feature type="region of interest" description="Disordered" evidence="1">
    <location>
        <begin position="26"/>
        <end position="124"/>
    </location>
</feature>